<comment type="caution">
    <text evidence="5">The sequence shown here is derived from an EMBL/GenBank/DDBJ whole genome shotgun (WGS) entry which is preliminary data.</text>
</comment>
<comment type="similarity">
    <text evidence="4">Belongs to the NDUFAF3 family.</text>
</comment>
<dbReference type="STRING" id="1965070.A0A3S3NJY2"/>
<dbReference type="SUPFAM" id="SSF64076">
    <property type="entry name" value="MTH938-like"/>
    <property type="match status" value="1"/>
</dbReference>
<dbReference type="Pfam" id="PF04430">
    <property type="entry name" value="DUF498"/>
    <property type="match status" value="1"/>
</dbReference>
<name>A0A3S3NJY2_9ACAR</name>
<evidence type="ECO:0000256" key="1">
    <source>
        <dbReference type="ARBA" id="ARBA00004173"/>
    </source>
</evidence>
<dbReference type="GO" id="GO:0032981">
    <property type="term" value="P:mitochondrial respiratory chain complex I assembly"/>
    <property type="evidence" value="ECO:0007669"/>
    <property type="project" value="InterPro"/>
</dbReference>
<dbReference type="OrthoDB" id="20681at2759"/>
<protein>
    <recommendedName>
        <fullName evidence="2">NADH dehydrogenase [ubiquinone] 1 alpha subcomplex assembly factor 3</fullName>
    </recommendedName>
</protein>
<dbReference type="InterPro" id="IPR036748">
    <property type="entry name" value="MTH938-like_sf"/>
</dbReference>
<keyword evidence="5" id="KW-0830">Ubiquinone</keyword>
<organism evidence="5 6">
    <name type="scientific">Dinothrombium tinctorium</name>
    <dbReference type="NCBI Taxonomy" id="1965070"/>
    <lineage>
        <taxon>Eukaryota</taxon>
        <taxon>Metazoa</taxon>
        <taxon>Ecdysozoa</taxon>
        <taxon>Arthropoda</taxon>
        <taxon>Chelicerata</taxon>
        <taxon>Arachnida</taxon>
        <taxon>Acari</taxon>
        <taxon>Acariformes</taxon>
        <taxon>Trombidiformes</taxon>
        <taxon>Prostigmata</taxon>
        <taxon>Anystina</taxon>
        <taxon>Parasitengona</taxon>
        <taxon>Trombidioidea</taxon>
        <taxon>Trombidiidae</taxon>
        <taxon>Dinothrombium</taxon>
    </lineage>
</organism>
<dbReference type="AlphaFoldDB" id="A0A3S3NJY2"/>
<sequence>MIQALLVSSFVRCSPRILLSSVCSHIKRHLNEGGSHVIGSGSSGYEGDGKTTVSVLNKDESELLLVDTYSEVGFRLNNGLFIIGPMALFPKTVFQWNIESIETLTPDAMTLFCLLEPKIDLLVIGSGENFISLDMKTTAALQKHKINIEVLTTAKAIPIFNYLNSEGRNIAAALMPPMNVGHQDLENVRLASLRAKGVLFHKSALQEKREFKEDKEYEERERKGLKLREIEREIRDIHKKPPE</sequence>
<evidence type="ECO:0000313" key="6">
    <source>
        <dbReference type="Proteomes" id="UP000285301"/>
    </source>
</evidence>
<evidence type="ECO:0000256" key="4">
    <source>
        <dbReference type="ARBA" id="ARBA00049984"/>
    </source>
</evidence>
<dbReference type="EMBL" id="NCKU01005779">
    <property type="protein sequence ID" value="RWS04178.1"/>
    <property type="molecule type" value="Genomic_DNA"/>
</dbReference>
<evidence type="ECO:0000313" key="5">
    <source>
        <dbReference type="EMBL" id="RWS04178.1"/>
    </source>
</evidence>
<dbReference type="CDD" id="cd05125">
    <property type="entry name" value="Mth938_2P1-like"/>
    <property type="match status" value="1"/>
</dbReference>
<reference evidence="5 6" key="1">
    <citation type="journal article" date="2018" name="Gigascience">
        <title>Genomes of trombidid mites reveal novel predicted allergens and laterally-transferred genes associated with secondary metabolism.</title>
        <authorList>
            <person name="Dong X."/>
            <person name="Chaisiri K."/>
            <person name="Xia D."/>
            <person name="Armstrong S.D."/>
            <person name="Fang Y."/>
            <person name="Donnelly M.J."/>
            <person name="Kadowaki T."/>
            <person name="McGarry J.W."/>
            <person name="Darby A.C."/>
            <person name="Makepeace B.L."/>
        </authorList>
    </citation>
    <scope>NUCLEOTIDE SEQUENCE [LARGE SCALE GENOMIC DNA]</scope>
    <source>
        <strain evidence="5">UoL-WK</strain>
    </source>
</reference>
<dbReference type="InterPro" id="IPR007523">
    <property type="entry name" value="NDUFAF3/AAMDC"/>
</dbReference>
<proteinExistence type="inferred from homology"/>
<gene>
    <name evidence="5" type="ORF">B4U79_10395</name>
</gene>
<dbReference type="Proteomes" id="UP000285301">
    <property type="component" value="Unassembled WGS sequence"/>
</dbReference>
<dbReference type="GO" id="GO:0005743">
    <property type="term" value="C:mitochondrial inner membrane"/>
    <property type="evidence" value="ECO:0007669"/>
    <property type="project" value="TreeGrafter"/>
</dbReference>
<comment type="subcellular location">
    <subcellularLocation>
        <location evidence="1">Mitochondrion</location>
    </subcellularLocation>
</comment>
<keyword evidence="6" id="KW-1185">Reference proteome</keyword>
<accession>A0A3S3NJY2</accession>
<dbReference type="PANTHER" id="PTHR21192:SF2">
    <property type="entry name" value="NADH DEHYDROGENASE [UBIQUINONE] 1 ALPHA SUBCOMPLEX ASSEMBLY FACTOR 3"/>
    <property type="match status" value="1"/>
</dbReference>
<evidence type="ECO:0000256" key="2">
    <source>
        <dbReference type="ARBA" id="ARBA00021776"/>
    </source>
</evidence>
<keyword evidence="3" id="KW-0496">Mitochondrion</keyword>
<dbReference type="InterPro" id="IPR034095">
    <property type="entry name" value="NDUF3"/>
</dbReference>
<evidence type="ECO:0000256" key="3">
    <source>
        <dbReference type="ARBA" id="ARBA00023128"/>
    </source>
</evidence>
<dbReference type="Gene3D" id="3.40.1230.10">
    <property type="entry name" value="MTH938-like"/>
    <property type="match status" value="1"/>
</dbReference>
<dbReference type="PANTHER" id="PTHR21192">
    <property type="entry name" value="NUCLEAR PROTEIN E3-3"/>
    <property type="match status" value="1"/>
</dbReference>